<dbReference type="GO" id="GO:0000156">
    <property type="term" value="F:phosphorelay response regulator activity"/>
    <property type="evidence" value="ECO:0007669"/>
    <property type="project" value="InterPro"/>
</dbReference>
<dbReference type="PANTHER" id="PTHR42872">
    <property type="entry name" value="PROTEIN-GLUTAMATE METHYLESTERASE/PROTEIN-GLUTAMINE GLUTAMINASE"/>
    <property type="match status" value="1"/>
</dbReference>
<evidence type="ECO:0000256" key="4">
    <source>
        <dbReference type="ARBA" id="ARBA00048267"/>
    </source>
</evidence>
<dbReference type="HAMAP" id="MF_00099">
    <property type="entry name" value="CheB_chemtxs"/>
    <property type="match status" value="1"/>
</dbReference>
<comment type="PTM">
    <text evidence="5">Phosphorylated by CheA. Phosphorylation of the N-terminal regulatory domain activates the methylesterase activity.</text>
</comment>
<sequence>MIESAPHSAASGSTTSASRGGGQDSGDPIRVLVVDDALVIRGLIGRMLESAGGIEVVSTAADGRRALDLLDRNVVDVVVLDVEMPVMDGLEALPQIVAKHPRVQVVMASTLTQRNAEISLKAMELGAADYVAKPSSSTELRSADDFKHDLVAKVRALGRVAKRRVGRASTPAPQNQGGAQGGVRAAAQPSTREITLRRFPAAFRPHCIAVGSSTGGPQALFTVLKDVGAVDVPIFITQHMPATFTRILAEHIARATGRDCTEARDGETVRPGHLYVAAGGKHMLIEAKGASKILRLDDGPPENFCKPAVDPMLRSLVKAYGGKVLCAILTGMGADGSKGAEFVADSGGVVLAQDEASSVVWGMPGATAHRGAAMQVLPVGTIGKSLRQVAVGGRP</sequence>
<feature type="active site" evidence="5 6">
    <location>
        <position position="213"/>
    </location>
</feature>
<dbReference type="InterPro" id="IPR008248">
    <property type="entry name" value="CheB-like"/>
</dbReference>
<dbReference type="PROSITE" id="PS50110">
    <property type="entry name" value="RESPONSE_REGULATORY"/>
    <property type="match status" value="1"/>
</dbReference>
<dbReference type="Pfam" id="PF01339">
    <property type="entry name" value="CheB_methylest"/>
    <property type="match status" value="1"/>
</dbReference>
<dbReference type="GO" id="GO:0008984">
    <property type="term" value="F:protein-glutamate methylesterase activity"/>
    <property type="evidence" value="ECO:0007669"/>
    <property type="project" value="UniProtKB-UniRule"/>
</dbReference>
<comment type="catalytic activity">
    <reaction evidence="5">
        <text>L-glutaminyl-[protein] + H2O = L-glutamyl-[protein] + NH4(+)</text>
        <dbReference type="Rhea" id="RHEA:16441"/>
        <dbReference type="Rhea" id="RHEA-COMP:10207"/>
        <dbReference type="Rhea" id="RHEA-COMP:10208"/>
        <dbReference type="ChEBI" id="CHEBI:15377"/>
        <dbReference type="ChEBI" id="CHEBI:28938"/>
        <dbReference type="ChEBI" id="CHEBI:29973"/>
        <dbReference type="ChEBI" id="CHEBI:30011"/>
        <dbReference type="EC" id="3.5.1.44"/>
    </reaction>
</comment>
<proteinExistence type="inferred from homology"/>
<name>A0A8J7UZV0_9PROT</name>
<dbReference type="GO" id="GO:0050568">
    <property type="term" value="F:protein-glutamine glutaminase activity"/>
    <property type="evidence" value="ECO:0007669"/>
    <property type="project" value="UniProtKB-UniRule"/>
</dbReference>
<dbReference type="InterPro" id="IPR000673">
    <property type="entry name" value="Sig_transdc_resp-reg_Me-estase"/>
</dbReference>
<evidence type="ECO:0000256" key="2">
    <source>
        <dbReference type="ARBA" id="ARBA00022500"/>
    </source>
</evidence>
<evidence type="ECO:0000256" key="8">
    <source>
        <dbReference type="SAM" id="MobiDB-lite"/>
    </source>
</evidence>
<evidence type="ECO:0000256" key="6">
    <source>
        <dbReference type="PROSITE-ProRule" id="PRU00050"/>
    </source>
</evidence>
<evidence type="ECO:0000313" key="11">
    <source>
        <dbReference type="EMBL" id="MBP5856066.1"/>
    </source>
</evidence>
<comment type="function">
    <text evidence="5">Involved in chemotaxis. Part of a chemotaxis signal transduction system that modulates chemotaxis in response to various stimuli. Catalyzes the demethylation of specific methylglutamate residues introduced into the chemoreceptors (methyl-accepting chemotaxis proteins or MCP) by CheR. Also mediates the irreversible deamidation of specific glutamine residues to glutamic acid.</text>
</comment>
<dbReference type="CDD" id="cd17541">
    <property type="entry name" value="REC_CheB-like"/>
    <property type="match status" value="1"/>
</dbReference>
<dbReference type="PANTHER" id="PTHR42872:SF3">
    <property type="entry name" value="PROTEIN-GLUTAMATE METHYLESTERASE_PROTEIN-GLUTAMINE GLUTAMINASE 1"/>
    <property type="match status" value="1"/>
</dbReference>
<keyword evidence="3 5" id="KW-0378">Hydrolase</keyword>
<comment type="catalytic activity">
    <reaction evidence="4 5">
        <text>[protein]-L-glutamate 5-O-methyl ester + H2O = L-glutamyl-[protein] + methanol + H(+)</text>
        <dbReference type="Rhea" id="RHEA:23236"/>
        <dbReference type="Rhea" id="RHEA-COMP:10208"/>
        <dbReference type="Rhea" id="RHEA-COMP:10311"/>
        <dbReference type="ChEBI" id="CHEBI:15377"/>
        <dbReference type="ChEBI" id="CHEBI:15378"/>
        <dbReference type="ChEBI" id="CHEBI:17790"/>
        <dbReference type="ChEBI" id="CHEBI:29973"/>
        <dbReference type="ChEBI" id="CHEBI:82795"/>
        <dbReference type="EC" id="3.1.1.61"/>
    </reaction>
</comment>
<protein>
    <recommendedName>
        <fullName evidence="5">Protein-glutamate methylesterase/protein-glutamine glutaminase</fullName>
        <ecNumber evidence="5">3.1.1.61</ecNumber>
        <ecNumber evidence="5">3.5.1.44</ecNumber>
    </recommendedName>
</protein>
<feature type="domain" description="CheB-type methylesterase" evidence="10">
    <location>
        <begin position="208"/>
        <end position="393"/>
    </location>
</feature>
<dbReference type="PROSITE" id="PS50122">
    <property type="entry name" value="CHEB"/>
    <property type="match status" value="1"/>
</dbReference>
<comment type="subcellular location">
    <subcellularLocation>
        <location evidence="5">Cytoplasm</location>
    </subcellularLocation>
</comment>
<dbReference type="Proteomes" id="UP000672602">
    <property type="component" value="Unassembled WGS sequence"/>
</dbReference>
<dbReference type="InterPro" id="IPR011006">
    <property type="entry name" value="CheY-like_superfamily"/>
</dbReference>
<dbReference type="RefSeq" id="WP_210680616.1">
    <property type="nucleotide sequence ID" value="NZ_JAGMWN010000001.1"/>
</dbReference>
<dbReference type="InterPro" id="IPR001789">
    <property type="entry name" value="Sig_transdc_resp-reg_receiver"/>
</dbReference>
<feature type="modified residue" description="4-aspartylphosphate" evidence="5 7">
    <location>
        <position position="81"/>
    </location>
</feature>
<dbReference type="SUPFAM" id="SSF52738">
    <property type="entry name" value="Methylesterase CheB, C-terminal domain"/>
    <property type="match status" value="1"/>
</dbReference>
<organism evidence="11 12">
    <name type="scientific">Marivibrio halodurans</name>
    <dbReference type="NCBI Taxonomy" id="2039722"/>
    <lineage>
        <taxon>Bacteria</taxon>
        <taxon>Pseudomonadati</taxon>
        <taxon>Pseudomonadota</taxon>
        <taxon>Alphaproteobacteria</taxon>
        <taxon>Rhodospirillales</taxon>
        <taxon>Rhodospirillaceae</taxon>
        <taxon>Marivibrio</taxon>
    </lineage>
</organism>
<dbReference type="GO" id="GO:0005737">
    <property type="term" value="C:cytoplasm"/>
    <property type="evidence" value="ECO:0007669"/>
    <property type="project" value="UniProtKB-SubCell"/>
</dbReference>
<comment type="similarity">
    <text evidence="5">Belongs to the CheB family.</text>
</comment>
<feature type="compositionally biased region" description="Low complexity" evidence="8">
    <location>
        <begin position="171"/>
        <end position="188"/>
    </location>
</feature>
<keyword evidence="1 5" id="KW-0963">Cytoplasm</keyword>
<evidence type="ECO:0000313" key="12">
    <source>
        <dbReference type="Proteomes" id="UP000672602"/>
    </source>
</evidence>
<evidence type="ECO:0000259" key="10">
    <source>
        <dbReference type="PROSITE" id="PS50122"/>
    </source>
</evidence>
<gene>
    <name evidence="5" type="primary">cheB</name>
    <name evidence="11" type="ORF">KAJ83_03535</name>
</gene>
<feature type="compositionally biased region" description="Low complexity" evidence="8">
    <location>
        <begin position="1"/>
        <end position="18"/>
    </location>
</feature>
<feature type="region of interest" description="Disordered" evidence="8">
    <location>
        <begin position="163"/>
        <end position="190"/>
    </location>
</feature>
<dbReference type="AlphaFoldDB" id="A0A8J7UZV0"/>
<evidence type="ECO:0000259" key="9">
    <source>
        <dbReference type="PROSITE" id="PS50110"/>
    </source>
</evidence>
<dbReference type="Pfam" id="PF00072">
    <property type="entry name" value="Response_reg"/>
    <property type="match status" value="1"/>
</dbReference>
<feature type="domain" description="Response regulatory" evidence="9">
    <location>
        <begin position="30"/>
        <end position="148"/>
    </location>
</feature>
<dbReference type="GO" id="GO:0006935">
    <property type="term" value="P:chemotaxis"/>
    <property type="evidence" value="ECO:0007669"/>
    <property type="project" value="UniProtKB-UniRule"/>
</dbReference>
<dbReference type="SUPFAM" id="SSF52172">
    <property type="entry name" value="CheY-like"/>
    <property type="match status" value="1"/>
</dbReference>
<dbReference type="InterPro" id="IPR035909">
    <property type="entry name" value="CheB_C"/>
</dbReference>
<keyword evidence="12" id="KW-1185">Reference proteome</keyword>
<evidence type="ECO:0000256" key="1">
    <source>
        <dbReference type="ARBA" id="ARBA00022490"/>
    </source>
</evidence>
<evidence type="ECO:0000256" key="3">
    <source>
        <dbReference type="ARBA" id="ARBA00022801"/>
    </source>
</evidence>
<dbReference type="EC" id="3.1.1.61" evidence="5"/>
<dbReference type="SMART" id="SM00448">
    <property type="entry name" value="REC"/>
    <property type="match status" value="1"/>
</dbReference>
<reference evidence="11" key="1">
    <citation type="submission" date="2021-04" db="EMBL/GenBank/DDBJ databases">
        <authorList>
            <person name="Zhang D.-C."/>
        </authorList>
    </citation>
    <scope>NUCLEOTIDE SEQUENCE</scope>
    <source>
        <strain evidence="11">CGMCC 1.15697</strain>
    </source>
</reference>
<evidence type="ECO:0000256" key="5">
    <source>
        <dbReference type="HAMAP-Rule" id="MF_00099"/>
    </source>
</evidence>
<feature type="active site" evidence="5 6">
    <location>
        <position position="239"/>
    </location>
</feature>
<comment type="domain">
    <text evidence="5">Contains a C-terminal catalytic domain, and an N-terminal region which modulates catalytic activity.</text>
</comment>
<comment type="caution">
    <text evidence="11">The sequence shown here is derived from an EMBL/GenBank/DDBJ whole genome shotgun (WGS) entry which is preliminary data.</text>
</comment>
<evidence type="ECO:0000256" key="7">
    <source>
        <dbReference type="PROSITE-ProRule" id="PRU00169"/>
    </source>
</evidence>
<keyword evidence="2 5" id="KW-0145">Chemotaxis</keyword>
<dbReference type="Gene3D" id="3.40.50.180">
    <property type="entry name" value="Methylesterase CheB, C-terminal domain"/>
    <property type="match status" value="1"/>
</dbReference>
<dbReference type="NCBIfam" id="NF001965">
    <property type="entry name" value="PRK00742.1"/>
    <property type="match status" value="1"/>
</dbReference>
<dbReference type="EC" id="3.5.1.44" evidence="5"/>
<feature type="region of interest" description="Disordered" evidence="8">
    <location>
        <begin position="1"/>
        <end position="25"/>
    </location>
</feature>
<dbReference type="EMBL" id="JAGMWN010000001">
    <property type="protein sequence ID" value="MBP5856066.1"/>
    <property type="molecule type" value="Genomic_DNA"/>
</dbReference>
<dbReference type="CDD" id="cd16432">
    <property type="entry name" value="CheB_Rec"/>
    <property type="match status" value="1"/>
</dbReference>
<accession>A0A8J7UZV0</accession>
<dbReference type="Gene3D" id="3.40.50.2300">
    <property type="match status" value="1"/>
</dbReference>
<feature type="active site" evidence="5 6">
    <location>
        <position position="335"/>
    </location>
</feature>
<keyword evidence="5 7" id="KW-0597">Phosphoprotein</keyword>
<dbReference type="PIRSF" id="PIRSF000876">
    <property type="entry name" value="RR_chemtxs_CheB"/>
    <property type="match status" value="1"/>
</dbReference>